<dbReference type="Pfam" id="PF03205">
    <property type="entry name" value="MobB"/>
    <property type="match status" value="1"/>
</dbReference>
<keyword evidence="1" id="KW-0004">4Fe-4S</keyword>
<dbReference type="SUPFAM" id="SSF52540">
    <property type="entry name" value="P-loop containing nucleoside triphosphate hydrolases"/>
    <property type="match status" value="1"/>
</dbReference>
<organism evidence="6">
    <name type="scientific">marine sediment metagenome</name>
    <dbReference type="NCBI Taxonomy" id="412755"/>
    <lineage>
        <taxon>unclassified sequences</taxon>
        <taxon>metagenomes</taxon>
        <taxon>ecological metagenomes</taxon>
    </lineage>
</organism>
<dbReference type="EMBL" id="BART01007318">
    <property type="protein sequence ID" value="GAG56177.1"/>
    <property type="molecule type" value="Genomic_DNA"/>
</dbReference>
<dbReference type="PANTHER" id="PTHR40072">
    <property type="entry name" value="MOLYBDOPTERIN-GUANINE DINUCLEOTIDE BIOSYNTHESIS ADAPTER PROTEIN-RELATED"/>
    <property type="match status" value="1"/>
</dbReference>
<dbReference type="PANTHER" id="PTHR40072:SF1">
    <property type="entry name" value="MOLYBDOPTERIN-GUANINE DINUCLEOTIDE BIOSYNTHESIS ADAPTER PROTEIN"/>
    <property type="match status" value="1"/>
</dbReference>
<evidence type="ECO:0000256" key="1">
    <source>
        <dbReference type="ARBA" id="ARBA00022485"/>
    </source>
</evidence>
<dbReference type="GO" id="GO:0046872">
    <property type="term" value="F:metal ion binding"/>
    <property type="evidence" value="ECO:0007669"/>
    <property type="project" value="UniProtKB-KW"/>
</dbReference>
<evidence type="ECO:0000256" key="2">
    <source>
        <dbReference type="ARBA" id="ARBA00022723"/>
    </source>
</evidence>
<comment type="caution">
    <text evidence="6">The sequence shown here is derived from an EMBL/GenBank/DDBJ whole genome shotgun (WGS) entry which is preliminary data.</text>
</comment>
<sequence length="235" mass="26173">MKAVGIVGYKRSGKTTLIIKLSQELSKMGHRVAILKHVTGAIGFPDSDTSKFRSYVPFVSAISSLETEIILKGKKRIEDILTYVDCDIVLIEGFKKEKTFPKIVCIKDAGEEKKLFDGLKLFTASLEKDISDFNIVDDGHIKEMAAIVIERSFKLPDLNCGHCGYESCYELAMEIVRGKEAIDKCVSLNPPISIKIDGTMFPLNPFIFNLYKNTILAMLSSLKGFKKGIVEIEIP</sequence>
<gene>
    <name evidence="6" type="ORF">S01H4_16682</name>
</gene>
<dbReference type="Pfam" id="PF04060">
    <property type="entry name" value="FeS"/>
    <property type="match status" value="1"/>
</dbReference>
<reference evidence="6" key="1">
    <citation type="journal article" date="2014" name="Front. Microbiol.">
        <title>High frequency of phylogenetically diverse reductive dehalogenase-homologous genes in deep subseafloor sedimentary metagenomes.</title>
        <authorList>
            <person name="Kawai M."/>
            <person name="Futagami T."/>
            <person name="Toyoda A."/>
            <person name="Takaki Y."/>
            <person name="Nishi S."/>
            <person name="Hori S."/>
            <person name="Arai W."/>
            <person name="Tsubouchi T."/>
            <person name="Morono Y."/>
            <person name="Uchiyama I."/>
            <person name="Ito T."/>
            <person name="Fujiyama A."/>
            <person name="Inagaki F."/>
            <person name="Takami H."/>
        </authorList>
    </citation>
    <scope>NUCLEOTIDE SEQUENCE</scope>
    <source>
        <strain evidence="6">Expedition CK06-06</strain>
    </source>
</reference>
<dbReference type="Gene3D" id="3.40.50.300">
    <property type="entry name" value="P-loop containing nucleotide triphosphate hydrolases"/>
    <property type="match status" value="1"/>
</dbReference>
<evidence type="ECO:0000256" key="3">
    <source>
        <dbReference type="ARBA" id="ARBA00023004"/>
    </source>
</evidence>
<keyword evidence="4" id="KW-0411">Iron-sulfur</keyword>
<dbReference type="GO" id="GO:0051539">
    <property type="term" value="F:4 iron, 4 sulfur cluster binding"/>
    <property type="evidence" value="ECO:0007669"/>
    <property type="project" value="UniProtKB-KW"/>
</dbReference>
<dbReference type="InterPro" id="IPR007202">
    <property type="entry name" value="4Fe-4S_dom"/>
</dbReference>
<evidence type="ECO:0000256" key="4">
    <source>
        <dbReference type="ARBA" id="ARBA00023014"/>
    </source>
</evidence>
<dbReference type="InterPro" id="IPR027417">
    <property type="entry name" value="P-loop_NTPase"/>
</dbReference>
<protein>
    <recommendedName>
        <fullName evidence="5">4Fe-4S domain-containing protein</fullName>
    </recommendedName>
</protein>
<dbReference type="GO" id="GO:0006777">
    <property type="term" value="P:Mo-molybdopterin cofactor biosynthetic process"/>
    <property type="evidence" value="ECO:0007669"/>
    <property type="project" value="InterPro"/>
</dbReference>
<feature type="domain" description="4Fe-4S" evidence="5">
    <location>
        <begin position="143"/>
        <end position="202"/>
    </location>
</feature>
<proteinExistence type="predicted"/>
<dbReference type="PROSITE" id="PS51656">
    <property type="entry name" value="4FE4S"/>
    <property type="match status" value="1"/>
</dbReference>
<accession>X0ZDA3</accession>
<keyword evidence="2" id="KW-0479">Metal-binding</keyword>
<evidence type="ECO:0000259" key="5">
    <source>
        <dbReference type="PROSITE" id="PS51656"/>
    </source>
</evidence>
<keyword evidence="3" id="KW-0408">Iron</keyword>
<dbReference type="Gene3D" id="1.10.15.40">
    <property type="entry name" value="Electron transport complex subunit B, putative Fe-S cluster"/>
    <property type="match status" value="1"/>
</dbReference>
<dbReference type="InterPro" id="IPR004435">
    <property type="entry name" value="MobB_dom"/>
</dbReference>
<dbReference type="AlphaFoldDB" id="X0ZDA3"/>
<dbReference type="InterPro" id="IPR052539">
    <property type="entry name" value="MGD_biosynthesis_adapter"/>
</dbReference>
<name>X0ZDA3_9ZZZZ</name>
<dbReference type="GO" id="GO:0005525">
    <property type="term" value="F:GTP binding"/>
    <property type="evidence" value="ECO:0007669"/>
    <property type="project" value="InterPro"/>
</dbReference>
<evidence type="ECO:0000313" key="6">
    <source>
        <dbReference type="EMBL" id="GAG56177.1"/>
    </source>
</evidence>